<dbReference type="PROSITE" id="PS50929">
    <property type="entry name" value="ABC_TM1F"/>
    <property type="match status" value="1"/>
</dbReference>
<dbReference type="SMART" id="SM00382">
    <property type="entry name" value="AAA"/>
    <property type="match status" value="1"/>
</dbReference>
<gene>
    <name evidence="13" type="ORF">HNR67_005021</name>
</gene>
<dbReference type="CDD" id="cd07346">
    <property type="entry name" value="ABC_6TM_exporters"/>
    <property type="match status" value="1"/>
</dbReference>
<organism evidence="13 14">
    <name type="scientific">Crossiella cryophila</name>
    <dbReference type="NCBI Taxonomy" id="43355"/>
    <lineage>
        <taxon>Bacteria</taxon>
        <taxon>Bacillati</taxon>
        <taxon>Actinomycetota</taxon>
        <taxon>Actinomycetes</taxon>
        <taxon>Pseudonocardiales</taxon>
        <taxon>Pseudonocardiaceae</taxon>
        <taxon>Crossiella</taxon>
    </lineage>
</organism>
<evidence type="ECO:0000256" key="9">
    <source>
        <dbReference type="ARBA" id="ARBA00023136"/>
    </source>
</evidence>
<evidence type="ECO:0000313" key="14">
    <source>
        <dbReference type="Proteomes" id="UP000533598"/>
    </source>
</evidence>
<keyword evidence="7 13" id="KW-0067">ATP-binding</keyword>
<keyword evidence="4" id="KW-0997">Cell inner membrane</keyword>
<feature type="domain" description="ABC transporter" evidence="11">
    <location>
        <begin position="342"/>
        <end position="573"/>
    </location>
</feature>
<dbReference type="InterPro" id="IPR027417">
    <property type="entry name" value="P-loop_NTPase"/>
</dbReference>
<dbReference type="Proteomes" id="UP000533598">
    <property type="component" value="Unassembled WGS sequence"/>
</dbReference>
<accession>A0A7W7CFP2</accession>
<evidence type="ECO:0000256" key="4">
    <source>
        <dbReference type="ARBA" id="ARBA00022519"/>
    </source>
</evidence>
<dbReference type="GO" id="GO:0015421">
    <property type="term" value="F:ABC-type oligopeptide transporter activity"/>
    <property type="evidence" value="ECO:0007669"/>
    <property type="project" value="TreeGrafter"/>
</dbReference>
<keyword evidence="6" id="KW-0547">Nucleotide-binding</keyword>
<dbReference type="GO" id="GO:0005886">
    <property type="term" value="C:plasma membrane"/>
    <property type="evidence" value="ECO:0007669"/>
    <property type="project" value="UniProtKB-SubCell"/>
</dbReference>
<dbReference type="GO" id="GO:0005524">
    <property type="term" value="F:ATP binding"/>
    <property type="evidence" value="ECO:0007669"/>
    <property type="project" value="UniProtKB-KW"/>
</dbReference>
<dbReference type="PROSITE" id="PS50893">
    <property type="entry name" value="ABC_TRANSPORTER_2"/>
    <property type="match status" value="1"/>
</dbReference>
<dbReference type="InterPro" id="IPR036640">
    <property type="entry name" value="ABC1_TM_sf"/>
</dbReference>
<dbReference type="Pfam" id="PF00005">
    <property type="entry name" value="ABC_tran"/>
    <property type="match status" value="1"/>
</dbReference>
<keyword evidence="5 10" id="KW-0812">Transmembrane</keyword>
<dbReference type="SUPFAM" id="SSF90123">
    <property type="entry name" value="ABC transporter transmembrane region"/>
    <property type="match status" value="1"/>
</dbReference>
<evidence type="ECO:0000256" key="8">
    <source>
        <dbReference type="ARBA" id="ARBA00022989"/>
    </source>
</evidence>
<evidence type="ECO:0000256" key="2">
    <source>
        <dbReference type="ARBA" id="ARBA00022448"/>
    </source>
</evidence>
<dbReference type="InterPro" id="IPR011527">
    <property type="entry name" value="ABC1_TM_dom"/>
</dbReference>
<proteinExistence type="predicted"/>
<feature type="transmembrane region" description="Helical" evidence="10">
    <location>
        <begin position="69"/>
        <end position="94"/>
    </location>
</feature>
<dbReference type="Pfam" id="PF00664">
    <property type="entry name" value="ABC_membrane"/>
    <property type="match status" value="1"/>
</dbReference>
<comment type="subcellular location">
    <subcellularLocation>
        <location evidence="1">Cell membrane</location>
        <topology evidence="1">Multi-pass membrane protein</topology>
    </subcellularLocation>
</comment>
<reference evidence="13 14" key="1">
    <citation type="submission" date="2020-08" db="EMBL/GenBank/DDBJ databases">
        <title>Sequencing the genomes of 1000 actinobacteria strains.</title>
        <authorList>
            <person name="Klenk H.-P."/>
        </authorList>
    </citation>
    <scope>NUCLEOTIDE SEQUENCE [LARGE SCALE GENOMIC DNA]</scope>
    <source>
        <strain evidence="13 14">DSM 44230</strain>
    </source>
</reference>
<evidence type="ECO:0000259" key="12">
    <source>
        <dbReference type="PROSITE" id="PS50929"/>
    </source>
</evidence>
<evidence type="ECO:0000256" key="5">
    <source>
        <dbReference type="ARBA" id="ARBA00022692"/>
    </source>
</evidence>
<dbReference type="PANTHER" id="PTHR43394:SF1">
    <property type="entry name" value="ATP-BINDING CASSETTE SUB-FAMILY B MEMBER 10, MITOCHONDRIAL"/>
    <property type="match status" value="1"/>
</dbReference>
<dbReference type="Gene3D" id="3.40.50.300">
    <property type="entry name" value="P-loop containing nucleotide triphosphate hydrolases"/>
    <property type="match status" value="1"/>
</dbReference>
<dbReference type="AlphaFoldDB" id="A0A7W7CFP2"/>
<evidence type="ECO:0000256" key="10">
    <source>
        <dbReference type="SAM" id="Phobius"/>
    </source>
</evidence>
<dbReference type="RefSeq" id="WP_185004710.1">
    <property type="nucleotide sequence ID" value="NZ_BAAAUI010000070.1"/>
</dbReference>
<evidence type="ECO:0000313" key="13">
    <source>
        <dbReference type="EMBL" id="MBB4678903.1"/>
    </source>
</evidence>
<dbReference type="Gene3D" id="1.20.1560.10">
    <property type="entry name" value="ABC transporter type 1, transmembrane domain"/>
    <property type="match status" value="1"/>
</dbReference>
<dbReference type="EMBL" id="JACHMH010000001">
    <property type="protein sequence ID" value="MBB4678903.1"/>
    <property type="molecule type" value="Genomic_DNA"/>
</dbReference>
<dbReference type="GO" id="GO:0016887">
    <property type="term" value="F:ATP hydrolysis activity"/>
    <property type="evidence" value="ECO:0007669"/>
    <property type="project" value="InterPro"/>
</dbReference>
<dbReference type="SUPFAM" id="SSF52540">
    <property type="entry name" value="P-loop containing nucleoside triphosphate hydrolases"/>
    <property type="match status" value="1"/>
</dbReference>
<evidence type="ECO:0000256" key="3">
    <source>
        <dbReference type="ARBA" id="ARBA00022475"/>
    </source>
</evidence>
<dbReference type="PANTHER" id="PTHR43394">
    <property type="entry name" value="ATP-DEPENDENT PERMEASE MDL1, MITOCHONDRIAL"/>
    <property type="match status" value="1"/>
</dbReference>
<keyword evidence="14" id="KW-1185">Reference proteome</keyword>
<feature type="domain" description="ABC transmembrane type-1" evidence="12">
    <location>
        <begin position="29"/>
        <end position="311"/>
    </location>
</feature>
<dbReference type="InterPro" id="IPR039421">
    <property type="entry name" value="Type_1_exporter"/>
</dbReference>
<protein>
    <submittedName>
        <fullName evidence="13">ATP-binding cassette subfamily C protein</fullName>
    </submittedName>
</protein>
<comment type="caution">
    <text evidence="13">The sequence shown here is derived from an EMBL/GenBank/DDBJ whole genome shotgun (WGS) entry which is preliminary data.</text>
</comment>
<keyword evidence="3" id="KW-1003">Cell membrane</keyword>
<dbReference type="FunFam" id="3.40.50.300:FF:001001">
    <property type="entry name" value="Multidrug ABC transporter ATP-binding protein"/>
    <property type="match status" value="1"/>
</dbReference>
<evidence type="ECO:0000256" key="7">
    <source>
        <dbReference type="ARBA" id="ARBA00022840"/>
    </source>
</evidence>
<evidence type="ECO:0000259" key="11">
    <source>
        <dbReference type="PROSITE" id="PS50893"/>
    </source>
</evidence>
<evidence type="ECO:0000256" key="1">
    <source>
        <dbReference type="ARBA" id="ARBA00004651"/>
    </source>
</evidence>
<keyword evidence="8 10" id="KW-1133">Transmembrane helix</keyword>
<keyword evidence="9 10" id="KW-0472">Membrane</keyword>
<evidence type="ECO:0000256" key="6">
    <source>
        <dbReference type="ARBA" id="ARBA00022741"/>
    </source>
</evidence>
<sequence length="593" mass="60884">MRELLPVADGRRTWAAVWALLRLHRGLALGGFLVLLLGTAVGLVTPWLLGRIVDLVAGRDAADAIAWSVGWLVVVALVQGVATAGGVAMVARLGEGMLARLRERFVARALELPLGEVERAGSGDLTARVTRDVAVVADAVRNAVPVLARSGLAIVLTLAGFAVLDWRFLLAALLALPVQVQAVRWYGGRALRVYADHRVAVGAQQQQLLDTIGGASTVRALGMGDQQLGRVRERSTSAVSLALRGIRLVTQFYGRVNTAELIGLGAVLVAGFVLVAQGSVSLGTATAAALYAHNLFNPVGAALALADDAQSAAASLARLVGVADRPAVVEPAGAVVPLDTTVKVTGVTFGYVQGHEVLHGVDLELAPGERVALVGESGAGKTTLAKLIAGVREPTGGTVTVGGLPLAELALRRTVALVTQEVHVFAGSLAADLRLARPEASEAELRSALDRVGALAWADGLPDGLSTVVGEGGHRLTVAQAQQLALARLVLADPPVVILDEATAEAGSAGARVLEQAAMAALAGRTALVVAHRLTQAAAADRVVVLAGGRVVESGAHAELLRAGGRYAELWAAWSDGRGGSATATPVRVVSIE</sequence>
<keyword evidence="2" id="KW-0813">Transport</keyword>
<dbReference type="InterPro" id="IPR003439">
    <property type="entry name" value="ABC_transporter-like_ATP-bd"/>
</dbReference>
<dbReference type="InterPro" id="IPR003593">
    <property type="entry name" value="AAA+_ATPase"/>
</dbReference>
<name>A0A7W7CFP2_9PSEU</name>
<feature type="transmembrane region" description="Helical" evidence="10">
    <location>
        <begin position="27"/>
        <end position="49"/>
    </location>
</feature>